<gene>
    <name evidence="1" type="ORF">EV207_12547</name>
</gene>
<dbReference type="AlphaFoldDB" id="A0A4R2NRP2"/>
<evidence type="ECO:0000313" key="2">
    <source>
        <dbReference type="Proteomes" id="UP000295416"/>
    </source>
</evidence>
<sequence>MKKATKIINDRFPFVEEKLATNENLFLATEALDSLNDIEKVFLRLAWFFENPNTESFDLNTLYKSLNDDWLELALECVVLFFKEDTVLIQKPNFSVLREDDDYLNQNQFANYLSDQGLPYNRSKLNVYLNRGLIPEPDLKVANKSYWRLSAVKAFCDKEQLK</sequence>
<evidence type="ECO:0000313" key="1">
    <source>
        <dbReference type="EMBL" id="TCP24487.1"/>
    </source>
</evidence>
<keyword evidence="2" id="KW-1185">Reference proteome</keyword>
<reference evidence="1 2" key="1">
    <citation type="submission" date="2019-03" db="EMBL/GenBank/DDBJ databases">
        <title>Genomic Encyclopedia of Type Strains, Phase IV (KMG-IV): sequencing the most valuable type-strain genomes for metagenomic binning, comparative biology and taxonomic classification.</title>
        <authorList>
            <person name="Goeker M."/>
        </authorList>
    </citation>
    <scope>NUCLEOTIDE SEQUENCE [LARGE SCALE GENOMIC DNA]</scope>
    <source>
        <strain evidence="1 2">DSM 19377</strain>
    </source>
</reference>
<dbReference type="OrthoDB" id="2871500at2"/>
<dbReference type="Proteomes" id="UP000295416">
    <property type="component" value="Unassembled WGS sequence"/>
</dbReference>
<comment type="caution">
    <text evidence="1">The sequence shown here is derived from an EMBL/GenBank/DDBJ whole genome shotgun (WGS) entry which is preliminary data.</text>
</comment>
<name>A0A4R2NRP2_9BACL</name>
<protein>
    <submittedName>
        <fullName evidence="1">Uncharacterized protein</fullName>
    </submittedName>
</protein>
<proteinExistence type="predicted"/>
<dbReference type="RefSeq" id="WP_132747041.1">
    <property type="nucleotide sequence ID" value="NZ_SLXK01000025.1"/>
</dbReference>
<dbReference type="EMBL" id="SLXK01000025">
    <property type="protein sequence ID" value="TCP24487.1"/>
    <property type="molecule type" value="Genomic_DNA"/>
</dbReference>
<organism evidence="1 2">
    <name type="scientific">Scopulibacillus darangshiensis</name>
    <dbReference type="NCBI Taxonomy" id="442528"/>
    <lineage>
        <taxon>Bacteria</taxon>
        <taxon>Bacillati</taxon>
        <taxon>Bacillota</taxon>
        <taxon>Bacilli</taxon>
        <taxon>Bacillales</taxon>
        <taxon>Sporolactobacillaceae</taxon>
        <taxon>Scopulibacillus</taxon>
    </lineage>
</organism>
<accession>A0A4R2NRP2</accession>